<dbReference type="SUPFAM" id="SSF109709">
    <property type="entry name" value="KorB DNA-binding domain-like"/>
    <property type="match status" value="1"/>
</dbReference>
<dbReference type="SUPFAM" id="SSF110849">
    <property type="entry name" value="ParB/Sulfiredoxin"/>
    <property type="match status" value="1"/>
</dbReference>
<feature type="region of interest" description="Disordered" evidence="4">
    <location>
        <begin position="1"/>
        <end position="56"/>
    </location>
</feature>
<dbReference type="Gene3D" id="3.90.1530.30">
    <property type="match status" value="1"/>
</dbReference>
<evidence type="ECO:0000259" key="5">
    <source>
        <dbReference type="SMART" id="SM00470"/>
    </source>
</evidence>
<evidence type="ECO:0000256" key="4">
    <source>
        <dbReference type="SAM" id="MobiDB-lite"/>
    </source>
</evidence>
<dbReference type="InterPro" id="IPR004437">
    <property type="entry name" value="ParB/RepB/Spo0J"/>
</dbReference>
<dbReference type="GO" id="GO:0003677">
    <property type="term" value="F:DNA binding"/>
    <property type="evidence" value="ECO:0007669"/>
    <property type="project" value="UniProtKB-KW"/>
</dbReference>
<sequence>MSARPVAAAKKPVSKSGKSVSAKPAATSTAERKSTARPVETASSPKRKADAAPSAEALAAASAPALSAKAALSTPSGTQEWRADSAYLEIPVFQIEPSPYQARRVFAPEALRELAESIQSEGLLQPIVVRRVEDAEAGASGVRYQLVAGERRWRAFQGLNLKAIPARVVEAGDASSAALGLIENLQRDGLNPIEEAHGFASLIRDFDLTQEAAADRVGRSRASVANTLRLLSLDEELQGYLAKGLLSTGHAKVLLGVADSAQRALLARRVIEEGLSVRATERLVQELEKTSSAAPRTGGRAAKRGGAARDAEAVAAIEQKLTSQLGARVAVLHTPKKGRIVIEYHGNEDLQRVLGKLGVAL</sequence>
<proteinExistence type="inferred from homology"/>
<dbReference type="OrthoDB" id="9802051at2"/>
<organism evidence="6 7">
    <name type="scientific">Cephaloticoccus capnophilus</name>
    <dbReference type="NCBI Taxonomy" id="1548208"/>
    <lineage>
        <taxon>Bacteria</taxon>
        <taxon>Pseudomonadati</taxon>
        <taxon>Verrucomicrobiota</taxon>
        <taxon>Opitutia</taxon>
        <taxon>Opitutales</taxon>
        <taxon>Opitutaceae</taxon>
        <taxon>Cephaloticoccus</taxon>
    </lineage>
</organism>
<dbReference type="InterPro" id="IPR041468">
    <property type="entry name" value="HTH_ParB/Spo0J"/>
</dbReference>
<reference evidence="6 7" key="1">
    <citation type="submission" date="2016-02" db="EMBL/GenBank/DDBJ databases">
        <authorList>
            <person name="Wen L."/>
            <person name="He K."/>
            <person name="Yang H."/>
        </authorList>
    </citation>
    <scope>NUCLEOTIDE SEQUENCE [LARGE SCALE GENOMIC DNA]</scope>
    <source>
        <strain evidence="6 7">CV41</strain>
    </source>
</reference>
<evidence type="ECO:0000256" key="3">
    <source>
        <dbReference type="ARBA" id="ARBA00023125"/>
    </source>
</evidence>
<name>A0A139STD7_9BACT</name>
<evidence type="ECO:0000256" key="1">
    <source>
        <dbReference type="ARBA" id="ARBA00006295"/>
    </source>
</evidence>
<dbReference type="InterPro" id="IPR036086">
    <property type="entry name" value="ParB/Sulfiredoxin_sf"/>
</dbReference>
<dbReference type="Proteomes" id="UP000071392">
    <property type="component" value="Unassembled WGS sequence"/>
</dbReference>
<dbReference type="STRING" id="1548208.AXK12_01205"/>
<dbReference type="InterPro" id="IPR050336">
    <property type="entry name" value="Chromosome_partition/occlusion"/>
</dbReference>
<keyword evidence="7" id="KW-1185">Reference proteome</keyword>
<keyword evidence="3" id="KW-0238">DNA-binding</keyword>
<evidence type="ECO:0000313" key="6">
    <source>
        <dbReference type="EMBL" id="KXU37843.1"/>
    </source>
</evidence>
<dbReference type="InterPro" id="IPR003115">
    <property type="entry name" value="ParB_N"/>
</dbReference>
<gene>
    <name evidence="6" type="ORF">AXK12_01205</name>
</gene>
<dbReference type="GO" id="GO:0045881">
    <property type="term" value="P:positive regulation of sporulation resulting in formation of a cellular spore"/>
    <property type="evidence" value="ECO:0007669"/>
    <property type="project" value="TreeGrafter"/>
</dbReference>
<dbReference type="FunFam" id="1.10.10.2830:FF:000001">
    <property type="entry name" value="Chromosome partitioning protein ParB"/>
    <property type="match status" value="1"/>
</dbReference>
<comment type="similarity">
    <text evidence="1">Belongs to the ParB family.</text>
</comment>
<dbReference type="GO" id="GO:0005694">
    <property type="term" value="C:chromosome"/>
    <property type="evidence" value="ECO:0007669"/>
    <property type="project" value="TreeGrafter"/>
</dbReference>
<feature type="compositionally biased region" description="Low complexity" evidence="4">
    <location>
        <begin position="1"/>
        <end position="26"/>
    </location>
</feature>
<keyword evidence="2" id="KW-0159">Chromosome partition</keyword>
<dbReference type="Pfam" id="PF17762">
    <property type="entry name" value="HTH_ParB"/>
    <property type="match status" value="1"/>
</dbReference>
<dbReference type="GO" id="GO:0007059">
    <property type="term" value="P:chromosome segregation"/>
    <property type="evidence" value="ECO:0007669"/>
    <property type="project" value="UniProtKB-KW"/>
</dbReference>
<dbReference type="PANTHER" id="PTHR33375:SF1">
    <property type="entry name" value="CHROMOSOME-PARTITIONING PROTEIN PARB-RELATED"/>
    <property type="match status" value="1"/>
</dbReference>
<dbReference type="AlphaFoldDB" id="A0A139STD7"/>
<dbReference type="NCBIfam" id="TIGR00180">
    <property type="entry name" value="parB_part"/>
    <property type="match status" value="1"/>
</dbReference>
<dbReference type="Gene3D" id="1.10.10.2830">
    <property type="match status" value="1"/>
</dbReference>
<dbReference type="PANTHER" id="PTHR33375">
    <property type="entry name" value="CHROMOSOME-PARTITIONING PROTEIN PARB-RELATED"/>
    <property type="match status" value="1"/>
</dbReference>
<dbReference type="EMBL" id="LSZP01000004">
    <property type="protein sequence ID" value="KXU37843.1"/>
    <property type="molecule type" value="Genomic_DNA"/>
</dbReference>
<dbReference type="InterPro" id="IPR057240">
    <property type="entry name" value="ParB_dimer_C"/>
</dbReference>
<accession>A0A139STD7</accession>
<dbReference type="Pfam" id="PF02195">
    <property type="entry name" value="ParB_N"/>
    <property type="match status" value="1"/>
</dbReference>
<comment type="caution">
    <text evidence="6">The sequence shown here is derived from an EMBL/GenBank/DDBJ whole genome shotgun (WGS) entry which is preliminary data.</text>
</comment>
<dbReference type="CDD" id="cd16393">
    <property type="entry name" value="SPO0J_N"/>
    <property type="match status" value="1"/>
</dbReference>
<protein>
    <submittedName>
        <fullName evidence="6">Chromosome partitioning protein ParB</fullName>
    </submittedName>
</protein>
<dbReference type="Pfam" id="PF23552">
    <property type="entry name" value="ParB_C"/>
    <property type="match status" value="1"/>
</dbReference>
<dbReference type="SMART" id="SM00470">
    <property type="entry name" value="ParB"/>
    <property type="match status" value="1"/>
</dbReference>
<feature type="domain" description="ParB-like N-terminal" evidence="5">
    <location>
        <begin position="88"/>
        <end position="185"/>
    </location>
</feature>
<evidence type="ECO:0000256" key="2">
    <source>
        <dbReference type="ARBA" id="ARBA00022829"/>
    </source>
</evidence>
<evidence type="ECO:0000313" key="7">
    <source>
        <dbReference type="Proteomes" id="UP000071392"/>
    </source>
</evidence>
<dbReference type="FunFam" id="3.90.1530.30:FF:000001">
    <property type="entry name" value="Chromosome partitioning protein ParB"/>
    <property type="match status" value="1"/>
</dbReference>